<evidence type="ECO:0000256" key="13">
    <source>
        <dbReference type="ARBA" id="ARBA00075219"/>
    </source>
</evidence>
<dbReference type="InterPro" id="IPR029066">
    <property type="entry name" value="PLP-binding_barrel"/>
</dbReference>
<evidence type="ECO:0000256" key="12">
    <source>
        <dbReference type="ARBA" id="ARBA00069616"/>
    </source>
</evidence>
<dbReference type="EMBL" id="CAJMWQ010000973">
    <property type="protein sequence ID" value="CAE6416140.1"/>
    <property type="molecule type" value="Genomic_DNA"/>
</dbReference>
<protein>
    <recommendedName>
        <fullName evidence="12">D-serine dehydratase</fullName>
        <ecNumber evidence="11">4.3.1.18</ecNumber>
    </recommendedName>
    <alternativeName>
        <fullName evidence="13">D-serine deaminase</fullName>
    </alternativeName>
</protein>
<name>A0A8H2X858_9AGAM</name>
<keyword evidence="5" id="KW-0479">Metal-binding</keyword>
<proteinExistence type="inferred from homology"/>
<comment type="function">
    <text evidence="10">Catalyzes the conversion of D-serine to pyruvate and ammonia. May play a role in D-serine detoxification.</text>
</comment>
<dbReference type="InterPro" id="IPR001608">
    <property type="entry name" value="Ala_racemase_N"/>
</dbReference>
<dbReference type="GO" id="GO:0036088">
    <property type="term" value="P:D-serine catabolic process"/>
    <property type="evidence" value="ECO:0007669"/>
    <property type="project" value="TreeGrafter"/>
</dbReference>
<comment type="cofactor">
    <cofactor evidence="1">
        <name>pyridoxal 5'-phosphate</name>
        <dbReference type="ChEBI" id="CHEBI:597326"/>
    </cofactor>
</comment>
<dbReference type="Pfam" id="PF14031">
    <property type="entry name" value="D-ser_dehydrat"/>
    <property type="match status" value="1"/>
</dbReference>
<evidence type="ECO:0000256" key="9">
    <source>
        <dbReference type="ARBA" id="ARBA00051198"/>
    </source>
</evidence>
<dbReference type="GO" id="GO:0009636">
    <property type="term" value="P:response to toxic substance"/>
    <property type="evidence" value="ECO:0007669"/>
    <property type="project" value="UniProtKB-KW"/>
</dbReference>
<reference evidence="15" key="1">
    <citation type="submission" date="2021-01" db="EMBL/GenBank/DDBJ databases">
        <authorList>
            <person name="Kaushik A."/>
        </authorList>
    </citation>
    <scope>NUCLEOTIDE SEQUENCE</scope>
    <source>
        <strain evidence="15">AG1-1B</strain>
    </source>
</reference>
<evidence type="ECO:0000256" key="3">
    <source>
        <dbReference type="ARBA" id="ARBA00005323"/>
    </source>
</evidence>
<dbReference type="InterPro" id="IPR051466">
    <property type="entry name" value="D-amino_acid_metab_enzyme"/>
</dbReference>
<dbReference type="FunFam" id="3.20.20.10:FF:000016">
    <property type="entry name" value="D-serine dehydratase"/>
    <property type="match status" value="1"/>
</dbReference>
<evidence type="ECO:0000313" key="15">
    <source>
        <dbReference type="EMBL" id="CAE6416140.1"/>
    </source>
</evidence>
<comment type="cofactor">
    <cofactor evidence="2">
        <name>Zn(2+)</name>
        <dbReference type="ChEBI" id="CHEBI:29105"/>
    </cofactor>
</comment>
<evidence type="ECO:0000256" key="2">
    <source>
        <dbReference type="ARBA" id="ARBA00001947"/>
    </source>
</evidence>
<dbReference type="EC" id="4.3.1.18" evidence="11"/>
<evidence type="ECO:0000256" key="1">
    <source>
        <dbReference type="ARBA" id="ARBA00001933"/>
    </source>
</evidence>
<dbReference type="GO" id="GO:0008721">
    <property type="term" value="F:D-serine ammonia-lyase activity"/>
    <property type="evidence" value="ECO:0007669"/>
    <property type="project" value="UniProtKB-EC"/>
</dbReference>
<evidence type="ECO:0000256" key="7">
    <source>
        <dbReference type="ARBA" id="ARBA00022898"/>
    </source>
</evidence>
<evidence type="ECO:0000256" key="4">
    <source>
        <dbReference type="ARBA" id="ARBA00022575"/>
    </source>
</evidence>
<evidence type="ECO:0000256" key="10">
    <source>
        <dbReference type="ARBA" id="ARBA00055764"/>
    </source>
</evidence>
<dbReference type="PANTHER" id="PTHR28004:SF2">
    <property type="entry name" value="D-SERINE DEHYDRATASE"/>
    <property type="match status" value="1"/>
</dbReference>
<dbReference type="Proteomes" id="UP000663826">
    <property type="component" value="Unassembled WGS sequence"/>
</dbReference>
<comment type="catalytic activity">
    <reaction evidence="9">
        <text>D-serine = pyruvate + NH4(+)</text>
        <dbReference type="Rhea" id="RHEA:13977"/>
        <dbReference type="ChEBI" id="CHEBI:15361"/>
        <dbReference type="ChEBI" id="CHEBI:28938"/>
        <dbReference type="ChEBI" id="CHEBI:35247"/>
        <dbReference type="EC" id="4.3.1.18"/>
    </reaction>
    <physiologicalReaction direction="left-to-right" evidence="9">
        <dbReference type="Rhea" id="RHEA:13978"/>
    </physiologicalReaction>
</comment>
<dbReference type="Pfam" id="PF01168">
    <property type="entry name" value="Ala_racemase_N"/>
    <property type="match status" value="1"/>
</dbReference>
<dbReference type="SUPFAM" id="SSF51419">
    <property type="entry name" value="PLP-binding barrel"/>
    <property type="match status" value="1"/>
</dbReference>
<dbReference type="Gene3D" id="2.40.37.20">
    <property type="entry name" value="D-serine dehydratase-like domain"/>
    <property type="match status" value="1"/>
</dbReference>
<organism evidence="15 16">
    <name type="scientific">Rhizoctonia solani</name>
    <dbReference type="NCBI Taxonomy" id="456999"/>
    <lineage>
        <taxon>Eukaryota</taxon>
        <taxon>Fungi</taxon>
        <taxon>Dikarya</taxon>
        <taxon>Basidiomycota</taxon>
        <taxon>Agaricomycotina</taxon>
        <taxon>Agaricomycetes</taxon>
        <taxon>Cantharellales</taxon>
        <taxon>Ceratobasidiaceae</taxon>
        <taxon>Rhizoctonia</taxon>
    </lineage>
</organism>
<dbReference type="PANTHER" id="PTHR28004">
    <property type="entry name" value="ZGC:162816-RELATED"/>
    <property type="match status" value="1"/>
</dbReference>
<dbReference type="InterPro" id="IPR042208">
    <property type="entry name" value="D-ser_dehydrat-like_sf"/>
</dbReference>
<evidence type="ECO:0000256" key="11">
    <source>
        <dbReference type="ARBA" id="ARBA00066349"/>
    </source>
</evidence>
<evidence type="ECO:0000256" key="5">
    <source>
        <dbReference type="ARBA" id="ARBA00022723"/>
    </source>
</evidence>
<evidence type="ECO:0000313" key="16">
    <source>
        <dbReference type="Proteomes" id="UP000663826"/>
    </source>
</evidence>
<dbReference type="AlphaFoldDB" id="A0A8H2X858"/>
<evidence type="ECO:0000256" key="6">
    <source>
        <dbReference type="ARBA" id="ARBA00022833"/>
    </source>
</evidence>
<comment type="caution">
    <text evidence="15">The sequence shown here is derived from an EMBL/GenBank/DDBJ whole genome shotgun (WGS) entry which is preliminary data.</text>
</comment>
<keyword evidence="8" id="KW-0456">Lyase</keyword>
<feature type="domain" description="D-serine dehydratase-like" evidence="14">
    <location>
        <begin position="352"/>
        <end position="467"/>
    </location>
</feature>
<sequence>MSRGKHHTHGHHLNLFTPGLPPQTLTPHAYINLPDKDALVSEFQGKSLTHIRTPALVIDRATFADNCARMHKRALKLGMGFRAHVKTHKTAEGTRLQLKSSVSQTNSAVVSTLMEAWGIVHSGLVADGTVNDVSHSINTPLSILQRICYPKILYGLPVSPAKIADLHTLRTALSTYGAVLRLMVDHPYQVRALEAFDREHPTTNTALSQWSIFIKLDVGTKRAGVAPLSTELNGLIDTCISSASVNIHGFYAHAGHSYASTSQDQAASNLHAELEAVNSAARHAIPKYKSHGLSEPAFVLSVGATPTAHATSGDHIQIPTPLNGAIELHAGNYPMLDSQQLATNLVEDEDVSQRVLASVASYYTGRGEGDEAMCDVGAIGMSKDRGPIPGFGKVVNILREGEKMGWSPRETGWTLGRISQEHGILTRANKRAPEQEDDILRLGDVVAIIGQHACLTAAGYPWYYIVDSKDESRGSKVVDVWVPWKGW</sequence>
<comment type="similarity">
    <text evidence="3">Belongs to the DSD1 family.</text>
</comment>
<accession>A0A8H2X858</accession>
<dbReference type="Gene3D" id="3.20.20.10">
    <property type="entry name" value="Alanine racemase"/>
    <property type="match status" value="1"/>
</dbReference>
<dbReference type="SMART" id="SM01119">
    <property type="entry name" value="D-ser_dehydrat"/>
    <property type="match status" value="1"/>
</dbReference>
<keyword evidence="4" id="KW-0216">Detoxification</keyword>
<keyword evidence="6" id="KW-0862">Zinc</keyword>
<evidence type="ECO:0000259" key="14">
    <source>
        <dbReference type="SMART" id="SM01119"/>
    </source>
</evidence>
<evidence type="ECO:0000256" key="8">
    <source>
        <dbReference type="ARBA" id="ARBA00023239"/>
    </source>
</evidence>
<dbReference type="InterPro" id="IPR026956">
    <property type="entry name" value="D-ser_dehydrat-like_dom"/>
</dbReference>
<gene>
    <name evidence="15" type="ORF">RDB_LOCUS43412</name>
</gene>
<dbReference type="GO" id="GO:0046872">
    <property type="term" value="F:metal ion binding"/>
    <property type="evidence" value="ECO:0007669"/>
    <property type="project" value="UniProtKB-KW"/>
</dbReference>
<keyword evidence="7" id="KW-0663">Pyridoxal phosphate</keyword>